<feature type="compositionally biased region" description="Polar residues" evidence="1">
    <location>
        <begin position="176"/>
        <end position="194"/>
    </location>
</feature>
<proteinExistence type="predicted"/>
<dbReference type="RefSeq" id="XP_016459873.1">
    <property type="nucleotide sequence ID" value="XM_016604387.1"/>
</dbReference>
<dbReference type="PANTHER" id="PTHR33240">
    <property type="entry name" value="OS08G0508500 PROTEIN"/>
    <property type="match status" value="1"/>
</dbReference>
<organism evidence="2">
    <name type="scientific">Nicotiana tabacum</name>
    <name type="common">Common tobacco</name>
    <dbReference type="NCBI Taxonomy" id="4097"/>
    <lineage>
        <taxon>Eukaryota</taxon>
        <taxon>Viridiplantae</taxon>
        <taxon>Streptophyta</taxon>
        <taxon>Embryophyta</taxon>
        <taxon>Tracheophyta</taxon>
        <taxon>Spermatophyta</taxon>
        <taxon>Magnoliopsida</taxon>
        <taxon>eudicotyledons</taxon>
        <taxon>Gunneridae</taxon>
        <taxon>Pentapetalae</taxon>
        <taxon>asterids</taxon>
        <taxon>lamiids</taxon>
        <taxon>Solanales</taxon>
        <taxon>Solanaceae</taxon>
        <taxon>Nicotianoideae</taxon>
        <taxon>Nicotianeae</taxon>
        <taxon>Nicotiana</taxon>
    </lineage>
</organism>
<dbReference type="CDD" id="cd00303">
    <property type="entry name" value="retropepsin_like"/>
    <property type="match status" value="1"/>
</dbReference>
<dbReference type="PANTHER" id="PTHR33240:SF8">
    <property type="entry name" value="OS03G0439900 PROTEIN"/>
    <property type="match status" value="1"/>
</dbReference>
<dbReference type="Gene3D" id="2.40.70.10">
    <property type="entry name" value="Acid Proteases"/>
    <property type="match status" value="1"/>
</dbReference>
<reference evidence="2" key="1">
    <citation type="submission" date="2025-08" db="UniProtKB">
        <authorList>
            <consortium name="RefSeq"/>
        </authorList>
    </citation>
    <scope>IDENTIFICATION</scope>
</reference>
<dbReference type="KEGG" id="nta:107783420"/>
<sequence>MGEPHNNALVISFLLNNTRIKRVLVDLGSSDNIIRSEVIEQLGLLNQIVSIPRILHGFNMIGEEMKGEITLPINTSVTTQSTEFQVIDDNMRYNALLGRPWIHNIRAVPTTLHQVIRFLTRDGITTIHGEQRAAREMFAVHHETPTPIHSASNDEKSMQTLGDDQEDFFAPELSSPLKNQMQPSRQSKNWSKPF</sequence>
<dbReference type="OrthoDB" id="2919534at2759"/>
<accession>A0A1S3Z645</accession>
<dbReference type="InterPro" id="IPR021109">
    <property type="entry name" value="Peptidase_aspartic_dom_sf"/>
</dbReference>
<evidence type="ECO:0000256" key="1">
    <source>
        <dbReference type="SAM" id="MobiDB-lite"/>
    </source>
</evidence>
<dbReference type="AlphaFoldDB" id="A0A1S3Z645"/>
<gene>
    <name evidence="2" type="primary">LOC107783420</name>
</gene>
<dbReference type="SUPFAM" id="SSF50630">
    <property type="entry name" value="Acid proteases"/>
    <property type="match status" value="1"/>
</dbReference>
<dbReference type="PaxDb" id="4097-A0A1S3Z645"/>
<protein>
    <submittedName>
        <fullName evidence="2">Uncharacterized protein</fullName>
    </submittedName>
</protein>
<evidence type="ECO:0000313" key="2">
    <source>
        <dbReference type="RefSeq" id="XP_016459873.1"/>
    </source>
</evidence>
<feature type="region of interest" description="Disordered" evidence="1">
    <location>
        <begin position="145"/>
        <end position="194"/>
    </location>
</feature>
<name>A0A1S3Z645_TOBAC</name>